<keyword evidence="3" id="KW-0804">Transcription</keyword>
<comment type="caution">
    <text evidence="6">The sequence shown here is derived from an EMBL/GenBank/DDBJ whole genome shotgun (WGS) entry which is preliminary data.</text>
</comment>
<dbReference type="InterPro" id="IPR036388">
    <property type="entry name" value="WH-like_DNA-bd_sf"/>
</dbReference>
<dbReference type="PANTHER" id="PTHR30514:SF20">
    <property type="entry name" value="TRANSCRIPTIONAL REGULATOR"/>
    <property type="match status" value="1"/>
</dbReference>
<dbReference type="Pfam" id="PF01380">
    <property type="entry name" value="SIS"/>
    <property type="match status" value="1"/>
</dbReference>
<dbReference type="Pfam" id="PF01418">
    <property type="entry name" value="HTH_6"/>
    <property type="match status" value="1"/>
</dbReference>
<organism evidence="6 7">
    <name type="scientific">Salinisphaera japonica YTM-1</name>
    <dbReference type="NCBI Taxonomy" id="1209778"/>
    <lineage>
        <taxon>Bacteria</taxon>
        <taxon>Pseudomonadati</taxon>
        <taxon>Pseudomonadota</taxon>
        <taxon>Gammaproteobacteria</taxon>
        <taxon>Salinisphaerales</taxon>
        <taxon>Salinisphaeraceae</taxon>
        <taxon>Salinisphaera</taxon>
    </lineage>
</organism>
<dbReference type="Proteomes" id="UP000285310">
    <property type="component" value="Unassembled WGS sequence"/>
</dbReference>
<dbReference type="GO" id="GO:0003700">
    <property type="term" value="F:DNA-binding transcription factor activity"/>
    <property type="evidence" value="ECO:0007669"/>
    <property type="project" value="InterPro"/>
</dbReference>
<evidence type="ECO:0000256" key="1">
    <source>
        <dbReference type="ARBA" id="ARBA00023015"/>
    </source>
</evidence>
<protein>
    <submittedName>
        <fullName evidence="6">Iron-sulfur cluster assembly protein HesB</fullName>
    </submittedName>
</protein>
<evidence type="ECO:0000256" key="2">
    <source>
        <dbReference type="ARBA" id="ARBA00023125"/>
    </source>
</evidence>
<evidence type="ECO:0000259" key="5">
    <source>
        <dbReference type="PROSITE" id="PS51464"/>
    </source>
</evidence>
<dbReference type="SUPFAM" id="SSF46689">
    <property type="entry name" value="Homeodomain-like"/>
    <property type="match status" value="1"/>
</dbReference>
<evidence type="ECO:0000313" key="6">
    <source>
        <dbReference type="EMBL" id="ROO23823.1"/>
    </source>
</evidence>
<dbReference type="PROSITE" id="PS51464">
    <property type="entry name" value="SIS"/>
    <property type="match status" value="1"/>
</dbReference>
<feature type="domain" description="SIS" evidence="5">
    <location>
        <begin position="140"/>
        <end position="279"/>
    </location>
</feature>
<dbReference type="FunCoup" id="A0A423PE79">
    <property type="interactions" value="101"/>
</dbReference>
<dbReference type="InParanoid" id="A0A423PE79"/>
<dbReference type="InterPro" id="IPR001347">
    <property type="entry name" value="SIS_dom"/>
</dbReference>
<evidence type="ECO:0000259" key="4">
    <source>
        <dbReference type="PROSITE" id="PS51071"/>
    </source>
</evidence>
<sequence length="285" mass="31014">METQAPETPGELQRRILADYKNLSKRLQQIAQFAVDHPNDMALETTATIAERAGVQPSAIIRFAKAFGYSGFSELQRVYQTRLAESASSYSERLRRLRRDEENATESVTPQGVLRQFCQANRISLEHLAADIAPATLERAAQCLAGAQRIYLCGQRRSFPVVAYMAYALGQIDADAVLLDGLGGMLGQQAVRMNAADVLFAVSFHPYAEETADVIRRADEHNVPIVVLTDSPLSPVAAHATVCLEIHDAELHNFRSLTASMCLAQALTVSVGLALGRGDAESDNG</sequence>
<dbReference type="CDD" id="cd05013">
    <property type="entry name" value="SIS_RpiR"/>
    <property type="match status" value="1"/>
</dbReference>
<dbReference type="PANTHER" id="PTHR30514">
    <property type="entry name" value="GLUCOKINASE"/>
    <property type="match status" value="1"/>
</dbReference>
<dbReference type="RefSeq" id="WP_123659460.1">
    <property type="nucleotide sequence ID" value="NZ_AYKG01000069.1"/>
</dbReference>
<dbReference type="PROSITE" id="PS51071">
    <property type="entry name" value="HTH_RPIR"/>
    <property type="match status" value="1"/>
</dbReference>
<dbReference type="Gene3D" id="1.10.10.10">
    <property type="entry name" value="Winged helix-like DNA-binding domain superfamily/Winged helix DNA-binding domain"/>
    <property type="match status" value="1"/>
</dbReference>
<dbReference type="InterPro" id="IPR000281">
    <property type="entry name" value="HTH_RpiR"/>
</dbReference>
<dbReference type="Gene3D" id="3.40.50.10490">
    <property type="entry name" value="Glucose-6-phosphate isomerase like protein, domain 1"/>
    <property type="match status" value="1"/>
</dbReference>
<dbReference type="InterPro" id="IPR046348">
    <property type="entry name" value="SIS_dom_sf"/>
</dbReference>
<dbReference type="EMBL" id="AYKG01000069">
    <property type="protein sequence ID" value="ROO23823.1"/>
    <property type="molecule type" value="Genomic_DNA"/>
</dbReference>
<name>A0A423PE79_9GAMM</name>
<reference evidence="6 7" key="1">
    <citation type="submission" date="2013-10" db="EMBL/GenBank/DDBJ databases">
        <title>Salinisphaera japonica YTM-1 Genome Sequencing.</title>
        <authorList>
            <person name="Lai Q."/>
            <person name="Li C."/>
            <person name="Shao Z."/>
        </authorList>
    </citation>
    <scope>NUCLEOTIDE SEQUENCE [LARGE SCALE GENOMIC DNA]</scope>
    <source>
        <strain evidence="6 7">YTM-1</strain>
    </source>
</reference>
<dbReference type="GO" id="GO:0003677">
    <property type="term" value="F:DNA binding"/>
    <property type="evidence" value="ECO:0007669"/>
    <property type="project" value="UniProtKB-KW"/>
</dbReference>
<dbReference type="GO" id="GO:0097367">
    <property type="term" value="F:carbohydrate derivative binding"/>
    <property type="evidence" value="ECO:0007669"/>
    <property type="project" value="InterPro"/>
</dbReference>
<keyword evidence="1" id="KW-0805">Transcription regulation</keyword>
<dbReference type="InterPro" id="IPR047640">
    <property type="entry name" value="RpiR-like"/>
</dbReference>
<gene>
    <name evidence="6" type="ORF">SAJA_15140</name>
</gene>
<proteinExistence type="predicted"/>
<keyword evidence="2" id="KW-0238">DNA-binding</keyword>
<dbReference type="SUPFAM" id="SSF53697">
    <property type="entry name" value="SIS domain"/>
    <property type="match status" value="1"/>
</dbReference>
<evidence type="ECO:0000256" key="3">
    <source>
        <dbReference type="ARBA" id="ARBA00023163"/>
    </source>
</evidence>
<dbReference type="OrthoDB" id="9814005at2"/>
<dbReference type="GO" id="GO:1901135">
    <property type="term" value="P:carbohydrate derivative metabolic process"/>
    <property type="evidence" value="ECO:0007669"/>
    <property type="project" value="InterPro"/>
</dbReference>
<accession>A0A423PE79</accession>
<evidence type="ECO:0000313" key="7">
    <source>
        <dbReference type="Proteomes" id="UP000285310"/>
    </source>
</evidence>
<dbReference type="InterPro" id="IPR035472">
    <property type="entry name" value="RpiR-like_SIS"/>
</dbReference>
<feature type="domain" description="HTH rpiR-type" evidence="4">
    <location>
        <begin position="10"/>
        <end position="86"/>
    </location>
</feature>
<dbReference type="AlphaFoldDB" id="A0A423PE79"/>
<dbReference type="InterPro" id="IPR009057">
    <property type="entry name" value="Homeodomain-like_sf"/>
</dbReference>
<keyword evidence="7" id="KW-1185">Reference proteome</keyword>